<reference evidence="2 3" key="1">
    <citation type="journal article" date="2018" name="Int. J. Syst. Evol. Microbiol.">
        <title>Zhouia spongiae sp. nov., isolated from a marine sponge.</title>
        <authorList>
            <person name="Zhuang L."/>
            <person name="Lin B."/>
            <person name="Qin F."/>
            <person name="Luo L."/>
        </authorList>
    </citation>
    <scope>NUCLEOTIDE SEQUENCE [LARGE SCALE GENOMIC DNA]</scope>
    <source>
        <strain evidence="2 3">HN-Y44</strain>
    </source>
</reference>
<accession>A0ABY3YPF4</accession>
<evidence type="ECO:0000313" key="3">
    <source>
        <dbReference type="Proteomes" id="UP000829476"/>
    </source>
</evidence>
<dbReference type="NCBIfam" id="TIGR01451">
    <property type="entry name" value="B_ant_repeat"/>
    <property type="match status" value="1"/>
</dbReference>
<keyword evidence="3" id="KW-1185">Reference proteome</keyword>
<gene>
    <name evidence="2" type="ORF">MQE36_05035</name>
</gene>
<dbReference type="Pfam" id="PF13585">
    <property type="entry name" value="CHU_C"/>
    <property type="match status" value="1"/>
</dbReference>
<dbReference type="RefSeq" id="WP_242938082.1">
    <property type="nucleotide sequence ID" value="NZ_CP094326.1"/>
</dbReference>
<evidence type="ECO:0000313" key="2">
    <source>
        <dbReference type="EMBL" id="UNY99710.1"/>
    </source>
</evidence>
<dbReference type="NCBIfam" id="TIGR04131">
    <property type="entry name" value="Bac_Flav_CTERM"/>
    <property type="match status" value="1"/>
</dbReference>
<dbReference type="InterPro" id="IPR026341">
    <property type="entry name" value="T9SS_type_B"/>
</dbReference>
<feature type="chain" id="PRO_5045974903" evidence="1">
    <location>
        <begin position="28"/>
        <end position="5330"/>
    </location>
</feature>
<keyword evidence="1" id="KW-0732">Signal</keyword>
<protein>
    <submittedName>
        <fullName evidence="2">T9SS type B sorting domain-containing protein</fullName>
    </submittedName>
</protein>
<evidence type="ECO:0000256" key="1">
    <source>
        <dbReference type="SAM" id="SignalP"/>
    </source>
</evidence>
<proteinExistence type="predicted"/>
<feature type="signal peptide" evidence="1">
    <location>
        <begin position="1"/>
        <end position="27"/>
    </location>
</feature>
<dbReference type="Pfam" id="PF13573">
    <property type="entry name" value="SprB"/>
    <property type="match status" value="9"/>
</dbReference>
<sequence>MKQNYAANPLLYLLILYLSLSAFSSNAQVKNDFDVRFQQNLRGDIILIGNNIVNRDSRNYDPEDPYNGSTANDDLNMQYIDIDGDSNTFSSSSAGLTISNNVGGCPKVVYAGLYWGAVFKESNRSGFNQVKLKTPGGSYVDITADEILFDGDGDSDFGAYEPYACYKDITGIITSLADPNGTYTVANVRASSGDDITGGVSGGWSIVVVYENPKEPGRKITTFDGYAGIKSGETLDNLDIQGFQTLPSPQPVRAKMGVMVLEGDRGISGDQLRIDAGNGFYNLSDAVNPSNNFFNGSISRGGALLTDRNPNSENTLGWDVDLLSINNSNNGVIPNGATSATLRAISTQDKYDIFFTSFDVEIIGPEIVLLKNVQDQSGTDIEGQDVHFGDLIDYVLTFRNDGNDDAVGYTIRDVLPTNVIFQSIDLSGIPGATYSYDANTRELIIQIPDQYVTKKQDGEEQGVEYDIRIDVQVVEDCSELRDACSNEIKNQAYSSYSGELNDAPVTDDPSYSDYVACDFPAPGSTNFLVDIDDCNKPNTVVLCGSSTELVAGSGFDTYQWQKDNGSGTYVDIAGANSQTYTVTTVGNYKVIKKNTGGTCLSFEEFFEVELFNSGLENPLLSYADDVVTCPDDGDDLVKLFLCGGNASRTINTNIVGAQSISWEKIDAGCENLDIHDTCANKNSTCQWHNVGSGSAFTVSEAGEYRLVAQFDGGCVDRFYFNVYTNPFDPTYVSRDIMCSQPGEIQVNDVPGNNTYEIRLLEDINGTYQPVQDWSFNQTFAIDHAGIYIVETRQYNVDNACVFTSQEIGIRERNFSGTASTTDADCEGKGDITVTINDVDPVYYFELWQGTTLIASAEGHTIAEKQHVFEDQNAGTYTVKAFTQKPSADGSTQEVNCYFEREVTIDPYDLDIEARLIENITCNDGLIEVSSSGGTGTHAYAILQYIPGTGATAPAVNYGDANNIPAGNYQQENEFTFQPGEQGTYIFVVVDGNNCSVSSQEITIEYASPIAWTWSKTDLSCFQSNDGSITVNHTTPTTPYILSYVLEKPDGTTVNSQTGEFTGLSAGVNYEVTVTQTYGDQTCTSSETVTITEPDRLTASAGVSKLPGCDSNDETLAEVRITNPLGGTPPYEYSFDGGTSYSNNPVGYLSADTHTLFIKDSRNCIFPMEIEIPDLPEAPTADVVYTYNCDGTGNIVLTPSIPEYEYTYDVNGTPSGTGSSLTVNDLADGEHTITIHYNNPNYVTYSNLLKEDFGAGANTTSPNIGSVYCYESQSMAAPNSCDPQGINNVQLNDGEYSVTSRIAYPHGTWRSPNDHAGQANGRFMAINVGDVAGPNGVIFTQSVQDVIPNQDIIISLNAFNLLRTGTSGADPYVVVQLVGSSGVIAETSTSEIPKNNNADDWHEYTVNLNPGNNTALDIVIRTQSTVISGNDIAIDDIHAYQVPEKCDLTVDIPVTINGKVFTAEPIDVSPVSCNGGNDGAIEFSISNFDAAQGFEYSIDGTTWYTATSSPVTINNSVTPITAGTYTVYVRDLRDTANCTAQFDVEVTAPEPVTVSAEVTQEMTCSNSYTAIITANAGGGIGNYEYQLEDTAGNPIAGYDYNNNGSNNVFTITGAANAGSYVVRAKDANDCAAPAAASVTIAAPEAIDFGLSATDCYNVGLNNGTITVTVTSGNGDYQFSLDGSTWFNPNTAAPDEYTFNNLTPDTYDVYVKDGYGCEATKQITINKQITASVTAQTNISCSGNTDGEATITVNDFQGSYSYTVAGGTPVTGQNSGTIALTALTSGTHTVVITDENSCSTTVTIDIEEPQAALNATLDVTPMSCSTPSGSVVITATAGWGGYQYTIAYPDGTTQGPQSTNTFNGLTQTGTYTVTVTDAGGCSVDRTFDLQPATSPALTLAGSGCYDGTDNVTITATATGGTAPYEYSINGGAFGTTNTFSVGAGTYTVTVRDDLDCTDTQQIIIDNELTIAAVAGIIPACGSPASTDITITAGGGDGSYVYSIDGTNFQAGNTFTVTTTGTYDVYVRDNNGNVEYCEATTQVVIGQDAPVDFTEAHTDVTCFGDTNGSITLTGSGGTAPYTYRIVNAIAGIDITNTTGGFGNLPAGTYNVTVTDNNGCPDTATITINQPGQLGADVSATAYTCSAESQITIANVTGGSGTYQYSIDGQTGWLPAGGTTATNYTFTPTFTNGTYTVRVRDFNTTTCSFDTPVIIDPLPVEPILSTSIIYSCDGSGNLTVTAVPAGTYEYQLEDTAGNPIAGYEYATQGNNNVFANVAVGNYVIRVNYGTGNAALGTTCTTTVPANVAAGFEFMASITASTHVSCHGGSDGSITFEVENFGAGGFEYDINGAGYVNTATTSPETITGLTAGDYTITVRDVDNPIAGCTVVLTQTITEPALLGVTAMLNSPLTCTTGASITASAYGGTAAYHYQLEDSNGIVAGYDFAANGTNTTFTNLPAETYNIRVRDANSCEALTAAPVVINAAVSPSVTLNATACYTGNNDGTITANVSGNNGNLMFRINGGAWITPTPATATTHTFTDLVNGSYTVEVRDAYGCVDSETININPEITATVAVDHLTSCSDGQITVTASGGIGTLQYAFVSTGTTVTVADFSTANTFTVTTGNDGIYDVYVWDNNANDPHCEYMETVTVNPATPLTITAVPADPECHDGTGQITITVTSGMAPYTYQIIDLDNGGAANETTNNVINNTKTYYNLAPGNYTINVTDATGCTVTDTPVTINNPEELTADVVGVTPSSCSGDPNLFGLRFENYPTTLGTIEFSIDGGNTWIGDNSNPGVTDQLTGYVSGTTVNPSMRTVDGSGNTVCQTDFPPFVIPYPLDDLDITIHAIVVNCNELQVSVQGSEGSPDYVYAYTDDPASFNPATATWTSPAQDEFTPYVFTGLVPGRTYVFYVQDAVGCVRQSNVNVNDLITVPLEITSTYTPSCFGANNGTITYTVTDNELPFGNEFRWEVFDMSSGTPVPVTNSGGNQPYASPQDITVTGLAPGNYFIQVTEVDGGIDSCVGATENLFLDELDDITGTPVAIRDITCDTPGLVQINNITGGGGTYHYTLTSPDFVAPISNTTDNPIEVPISQINTPNPSSITVTVSVEDQYGCPKNLGDVILNIAQPPVITSVDVDNCAVSHTVTINATASGGATLLYSIDNGVTYVDNGGVFTNVAAGTYDVSVIDSNGCTATSSVTVYPTLEASVLLTKLIDCSISPDAEITIEVLNGSGSYDYEITNGLGTVVLRQALPGNPFDAVITVPETYTVTIYDNNTTTPECKKEFTIEVPNRLEPVIAVNHSTDETCFGADNGTVSVSVPDNGTGPFTFEIVSAAGATNPITLPIAPTSSGATTATFTGLDGTGASGVTYTIQVTAANGCQDTETVTINEPAIIVPDVSVSQFGCATGNNVSNAVITIDPSATTGGSGTYTIFEFVEDVSGNTVQRGTNTSYTVTNLTGGSYTVNVYDDNNCVGSETVTIDPYNQINVSAIPTNPTCMPGNDGEVQIDVTFGLGLGSTNIRYDIVGLDVAYNDTFTANVATHTFTGLGIGTYQVTATNTTTGCLVQNTVELTDPNTFTISTNIINDVDCFGTSTGAVTFSIADAVYSGGFDYQVFEQLTNNPVTGLATHPDMGPTPVVNLPVGDYYVVISQSSAPACSKQQNFSISGPDSVLNATAQASPITCAGNDGIIEITASGGWGNYSYYVSATDIADPTDETLYTAGQARWEGLAPGTYYIYVMDGNGCYTSLGTELLEDPLPITADIIASNANCDGNNGEITVNNIAGGQGSNYTIQLIKDGVNLGAPKTGMSAVFTGLGAGDYTVTISDQWSCNENFNSPVTLYDVFTLSYNIDKQISCAAPVGGQITITATGGSGNFDYSIDYAAATQTGNVFTDLDAVRTYTFTVEDTTTGCIETIEADLEAPVVPVIDTIEATNVTCVGSDGTVTVTLDPATETDPPYVYELSQGGTPVQTNNDGIFTGLDAGTYDVSVSSALGCTVTGTATVGTDPTPQISLTVTDNCDITGGFDITVTLDQAGIPNADGSYSLVVNGATRNVTFDVSNQYLISGLAAGTYNIEIIDANGCSDNATDTTTITPLDFNAQVTALLDCETPPGGNAAITISNISGSGTYEYEINGPVNVVRTALPVTGITWNGADSVGDYVIIVYDMEGGCSITKTVTVAPALEPDFTATPVDALCNGGTGSIRVNAIDNGSGPFTFAITDATDSNGNPITTPIPADDTTPAYTATFSGLIAGTYTITATGANSCTTLQTVTVNEPAAITGLTLAAEEFVCTPGSNNNSIAKVTANGVSGGSGSYIYEFIYSNGNPADDKTQRSAANEFYVSNVLGGTVTVNVYDANADGCFVTDTINIDPFAGITDITATPVDPTCNGGDGEVEVTVTLDAPIGNAALQYNISNADGSYTDAVTLNNTDASPTDHTFSGLDFGHYIITVTNTNTGCELSTTTELKDPNTFDIEVVKHQDVLCHGTETGIVDINMIDASYSGGFTWEIFNAANDAPVKSGTEAAHTNINLFAGAYYVVVNQTGTPFCENRSYFSINQSATPMNIKVEASQYLTCTDPGEITVTATGGYGFYEYALVVQGTTPAPSDYGSANIFPNISAGSYEVFVRDAGGCIASDVITFVQPDPITATVSASDNFCFDDYAGTITVQNIQGGRPAVDSNASYLYTLSFTDASGNVLSQFPPQTSPVFEFLPTGYYTVTVSDGWGCDFISGRVFIDEPQEMDISLVITDRLTCAGNNAGLELRVTGGTAPYAYSTDRSGTFIPFSGNSATISGLGEGQYSYYVQDGNGCISQVSNTITIDPVPELKLDAEITTDVNCFGHATGYVRVKATGGLGRYMYSLYNSSDDQLVSPQAANYFEGLKAGDYYVVVESEDCQTRTDIQIKDGNELRLKTPVVQNPLCVDGYGAINVGLEGGTGVYKYAISPNLDQFFDEGDFTELLPGDYTVIAQDSKGCEPYVLDFRIEAPDPLVMATQAVVHESCSGENDGYIEINVSGGTAPYYTSLNSQDNNDFVQDQYIFNNLEGGKSHIIFVRDANGCEINLVVPVEAGPDLRAEIEVVEECVDNAAQNRVEVTLLNQSGITPDDVLYALNSADINQAVAFDYTDGQRGIIENVAPGADQYITLFYEACAKMIADDQRFTVHQIDQVTVVDASDPNIMNLIEVNASGGVPPYTYYFNDKNQGSDNTYYVSNTDPGYTDASGAEIKQIRVVVTDALGCSHEILAEKEFIDIDIPDHFTPNGDNYNDTWGPDNDEGFPEIRTRIYDRYGRMVAEVRVGEKWDGRYNGSPLPTGDYWYVMKLEGSDEREFMGHFTLLR</sequence>
<name>A0ABY3YPF4_9FLAO</name>
<dbReference type="Proteomes" id="UP000829476">
    <property type="component" value="Chromosome"/>
</dbReference>
<organism evidence="2 3">
    <name type="scientific">Zhouia spongiae</name>
    <dbReference type="NCBI Taxonomy" id="2202721"/>
    <lineage>
        <taxon>Bacteria</taxon>
        <taxon>Pseudomonadati</taxon>
        <taxon>Bacteroidota</taxon>
        <taxon>Flavobacteriia</taxon>
        <taxon>Flavobacteriales</taxon>
        <taxon>Flavobacteriaceae</taxon>
        <taxon>Zhouia</taxon>
    </lineage>
</organism>
<dbReference type="EMBL" id="CP094326">
    <property type="protein sequence ID" value="UNY99710.1"/>
    <property type="molecule type" value="Genomic_DNA"/>
</dbReference>
<dbReference type="InterPro" id="IPR025667">
    <property type="entry name" value="SprB_repeat"/>
</dbReference>
<dbReference type="InterPro" id="IPR047589">
    <property type="entry name" value="DUF11_rpt"/>
</dbReference>